<protein>
    <recommendedName>
        <fullName evidence="4">DUF1648 domain-containing protein</fullName>
    </recommendedName>
</protein>
<gene>
    <name evidence="2" type="ORF">QTP81_12600</name>
</gene>
<keyword evidence="1" id="KW-0472">Membrane</keyword>
<keyword evidence="3" id="KW-1185">Reference proteome</keyword>
<organism evidence="2 3">
    <name type="scientific">Alteromonas arenosi</name>
    <dbReference type="NCBI Taxonomy" id="3055817"/>
    <lineage>
        <taxon>Bacteria</taxon>
        <taxon>Pseudomonadati</taxon>
        <taxon>Pseudomonadota</taxon>
        <taxon>Gammaproteobacteria</taxon>
        <taxon>Alteromonadales</taxon>
        <taxon>Alteromonadaceae</taxon>
        <taxon>Alteromonas/Salinimonas group</taxon>
        <taxon>Alteromonas</taxon>
    </lineage>
</organism>
<comment type="caution">
    <text evidence="2">The sequence shown here is derived from an EMBL/GenBank/DDBJ whole genome shotgun (WGS) entry which is preliminary data.</text>
</comment>
<dbReference type="Proteomes" id="UP001234343">
    <property type="component" value="Unassembled WGS sequence"/>
</dbReference>
<evidence type="ECO:0000313" key="3">
    <source>
        <dbReference type="Proteomes" id="UP001234343"/>
    </source>
</evidence>
<feature type="transmembrane region" description="Helical" evidence="1">
    <location>
        <begin position="77"/>
        <end position="99"/>
    </location>
</feature>
<evidence type="ECO:0008006" key="4">
    <source>
        <dbReference type="Google" id="ProtNLM"/>
    </source>
</evidence>
<proteinExistence type="predicted"/>
<sequence length="108" mass="11731">MKKLLITILVVWTVFYVMDYVPITPMNIHLDLNGIHHDVVEWFLGGVVLTLVVLALAAVLATGILAVFVVTAVVVATAFVAIGLSALWPITIAVLLYLVCRDRSQANC</sequence>
<evidence type="ECO:0000256" key="1">
    <source>
        <dbReference type="SAM" id="Phobius"/>
    </source>
</evidence>
<keyword evidence="1" id="KW-1133">Transmembrane helix</keyword>
<reference evidence="2 3" key="1">
    <citation type="submission" date="2023-06" db="EMBL/GenBank/DDBJ databases">
        <title>Alteromonas sp. ASW11-36 isolated from intertidal sand.</title>
        <authorList>
            <person name="Li Y."/>
        </authorList>
    </citation>
    <scope>NUCLEOTIDE SEQUENCE [LARGE SCALE GENOMIC DNA]</scope>
    <source>
        <strain evidence="2 3">ASW11-36</strain>
    </source>
</reference>
<name>A0ABT7SZ15_9ALTE</name>
<keyword evidence="1" id="KW-0812">Transmembrane</keyword>
<feature type="transmembrane region" description="Helical" evidence="1">
    <location>
        <begin position="43"/>
        <end position="70"/>
    </location>
</feature>
<evidence type="ECO:0000313" key="2">
    <source>
        <dbReference type="EMBL" id="MDM7861433.1"/>
    </source>
</evidence>
<dbReference type="RefSeq" id="WP_289365951.1">
    <property type="nucleotide sequence ID" value="NZ_JAUCBP010000011.1"/>
</dbReference>
<accession>A0ABT7SZ15</accession>
<dbReference type="EMBL" id="JAUCBP010000011">
    <property type="protein sequence ID" value="MDM7861433.1"/>
    <property type="molecule type" value="Genomic_DNA"/>
</dbReference>